<feature type="compositionally biased region" description="Acidic residues" evidence="4">
    <location>
        <begin position="452"/>
        <end position="470"/>
    </location>
</feature>
<reference evidence="7" key="2">
    <citation type="submission" date="2019-10" db="EMBL/GenBank/DDBJ databases">
        <title>Conservation and host-specific expression of non-tandemly repeated heterogenous ribosome RNA gene in arbuscular mycorrhizal fungi.</title>
        <authorList>
            <person name="Maeda T."/>
            <person name="Kobayashi Y."/>
            <person name="Nakagawa T."/>
            <person name="Ezawa T."/>
            <person name="Yamaguchi K."/>
            <person name="Bino T."/>
            <person name="Nishimoto Y."/>
            <person name="Shigenobu S."/>
            <person name="Kawaguchi M."/>
        </authorList>
    </citation>
    <scope>NUCLEOTIDE SEQUENCE</scope>
    <source>
        <strain evidence="7">HR1</strain>
    </source>
</reference>
<dbReference type="InterPro" id="IPR009057">
    <property type="entry name" value="Homeodomain-like_sf"/>
</dbReference>
<dbReference type="GO" id="GO:0005634">
    <property type="term" value="C:nucleus"/>
    <property type="evidence" value="ECO:0007669"/>
    <property type="project" value="UniProtKB-SubCell"/>
</dbReference>
<keyword evidence="3" id="KW-0539">Nucleus</keyword>
<dbReference type="OrthoDB" id="2426885at2759"/>
<organism evidence="6 8">
    <name type="scientific">Rhizophagus clarus</name>
    <dbReference type="NCBI Taxonomy" id="94130"/>
    <lineage>
        <taxon>Eukaryota</taxon>
        <taxon>Fungi</taxon>
        <taxon>Fungi incertae sedis</taxon>
        <taxon>Mucoromycota</taxon>
        <taxon>Glomeromycotina</taxon>
        <taxon>Glomeromycetes</taxon>
        <taxon>Glomerales</taxon>
        <taxon>Glomeraceae</taxon>
        <taxon>Rhizophagus</taxon>
    </lineage>
</organism>
<protein>
    <submittedName>
        <fullName evidence="7">Pogo transposable element with KRAB domain</fullName>
    </submittedName>
</protein>
<dbReference type="SMART" id="SM00674">
    <property type="entry name" value="CENPB"/>
    <property type="match status" value="1"/>
</dbReference>
<dbReference type="PANTHER" id="PTHR19303">
    <property type="entry name" value="TRANSPOSON"/>
    <property type="match status" value="1"/>
</dbReference>
<accession>A0A2Z6Q4S3</accession>
<comment type="caution">
    <text evidence="6">The sequence shown here is derived from an EMBL/GenBank/DDBJ whole genome shotgun (WGS) entry which is preliminary data.</text>
</comment>
<evidence type="ECO:0000256" key="4">
    <source>
        <dbReference type="SAM" id="MobiDB-lite"/>
    </source>
</evidence>
<sequence>MARGNFGIRRARVTSKRNWHWSAREKLMIIMYYESGYSKRSTADKFNIQPKQLREWINNKEKLLNAAPYTQRLNTGARPKYPYLEAELIEWVKEARSQLKTVTRYMVQAKARLLAKKESYQANYPDIKNAKFSQKWVDGFMSRHKLVNRRKTTVAQRLLEDYVEQQGNFLSYILYRRNEHNYSLSLIGNMDETPMAFNLPSNNTIEQSGTKTVSILSTGHERSNFTVVLACMADGTKLPPVIIFKLKNIPREVFPDGVIIRTNPKGWMNESEMTWWIENVWTRRASRNNNPRSLLVLDSFSAHKTNVVKQRFREKKTDLAVIPGGLTSRLQPLDVSLNRSFKAKVRNLYNNWMSEAIKDYTPSGKIKRPSYSLVASWVKEGWDAIDTSMIRRSFKCCGISNATDGTEDTLIFDFNQLESKINRENLGREVEEDGENNDKENESESEGNDRNELEDDESELKDNYYEENEEQTVIQDWS</sequence>
<gene>
    <name evidence="7" type="ORF">RCL2_001303900</name>
    <name evidence="6" type="ORF">RclHR1_11590001</name>
</gene>
<evidence type="ECO:0000256" key="3">
    <source>
        <dbReference type="ARBA" id="ARBA00023242"/>
    </source>
</evidence>
<dbReference type="InterPro" id="IPR004875">
    <property type="entry name" value="DDE_SF_endonuclease_dom"/>
</dbReference>
<comment type="subcellular location">
    <subcellularLocation>
        <location evidence="1">Nucleus</location>
    </subcellularLocation>
</comment>
<dbReference type="PROSITE" id="PS51253">
    <property type="entry name" value="HTH_CENPB"/>
    <property type="match status" value="1"/>
</dbReference>
<dbReference type="InterPro" id="IPR006600">
    <property type="entry name" value="HTH_CenpB_DNA-bd_dom"/>
</dbReference>
<keyword evidence="8" id="KW-1185">Reference proteome</keyword>
<dbReference type="SUPFAM" id="SSF46689">
    <property type="entry name" value="Homeodomain-like"/>
    <property type="match status" value="2"/>
</dbReference>
<dbReference type="Gene3D" id="1.10.10.60">
    <property type="entry name" value="Homeodomain-like"/>
    <property type="match status" value="2"/>
</dbReference>
<dbReference type="Pfam" id="PF03221">
    <property type="entry name" value="HTH_Tnp_Tc5"/>
    <property type="match status" value="1"/>
</dbReference>
<evidence type="ECO:0000313" key="6">
    <source>
        <dbReference type="EMBL" id="GBB84997.1"/>
    </source>
</evidence>
<dbReference type="EMBL" id="BEXD01000179">
    <property type="protein sequence ID" value="GBB84997.1"/>
    <property type="molecule type" value="Genomic_DNA"/>
</dbReference>
<evidence type="ECO:0000256" key="1">
    <source>
        <dbReference type="ARBA" id="ARBA00004123"/>
    </source>
</evidence>
<keyword evidence="2" id="KW-0238">DNA-binding</keyword>
<proteinExistence type="predicted"/>
<feature type="compositionally biased region" description="Basic and acidic residues" evidence="4">
    <location>
        <begin position="436"/>
        <end position="451"/>
    </location>
</feature>
<name>A0A2Z6Q4S3_9GLOM</name>
<feature type="region of interest" description="Disordered" evidence="4">
    <location>
        <begin position="423"/>
        <end position="478"/>
    </location>
</feature>
<dbReference type="EMBL" id="BLAL01000158">
    <property type="protein sequence ID" value="GES85945.1"/>
    <property type="molecule type" value="Genomic_DNA"/>
</dbReference>
<dbReference type="GO" id="GO:0003677">
    <property type="term" value="F:DNA binding"/>
    <property type="evidence" value="ECO:0007669"/>
    <property type="project" value="UniProtKB-KW"/>
</dbReference>
<evidence type="ECO:0000313" key="7">
    <source>
        <dbReference type="EMBL" id="GES85945.1"/>
    </source>
</evidence>
<dbReference type="Pfam" id="PF03184">
    <property type="entry name" value="DDE_1"/>
    <property type="match status" value="1"/>
</dbReference>
<dbReference type="Proteomes" id="UP000615446">
    <property type="component" value="Unassembled WGS sequence"/>
</dbReference>
<dbReference type="Pfam" id="PF04218">
    <property type="entry name" value="CENP-B_N"/>
    <property type="match status" value="1"/>
</dbReference>
<dbReference type="AlphaFoldDB" id="A0A2Z6Q4S3"/>
<feature type="domain" description="HTH CENPB-type" evidence="5">
    <location>
        <begin position="72"/>
        <end position="150"/>
    </location>
</feature>
<dbReference type="InterPro" id="IPR007889">
    <property type="entry name" value="HTH_Psq"/>
</dbReference>
<evidence type="ECO:0000259" key="5">
    <source>
        <dbReference type="PROSITE" id="PS51253"/>
    </source>
</evidence>
<reference evidence="6 8" key="1">
    <citation type="submission" date="2017-11" db="EMBL/GenBank/DDBJ databases">
        <title>The genome of Rhizophagus clarus HR1 reveals common genetic basis of auxotrophy among arbuscular mycorrhizal fungi.</title>
        <authorList>
            <person name="Kobayashi Y."/>
        </authorList>
    </citation>
    <scope>NUCLEOTIDE SEQUENCE [LARGE SCALE GENOMIC DNA]</scope>
    <source>
        <strain evidence="6 8">HR1</strain>
    </source>
</reference>
<dbReference type="Proteomes" id="UP000247702">
    <property type="component" value="Unassembled WGS sequence"/>
</dbReference>
<dbReference type="InterPro" id="IPR050863">
    <property type="entry name" value="CenT-Element_Derived"/>
</dbReference>
<dbReference type="PANTHER" id="PTHR19303:SF74">
    <property type="entry name" value="POGO TRANSPOSABLE ELEMENT WITH KRAB DOMAIN"/>
    <property type="match status" value="1"/>
</dbReference>
<evidence type="ECO:0000256" key="2">
    <source>
        <dbReference type="ARBA" id="ARBA00023125"/>
    </source>
</evidence>
<dbReference type="STRING" id="94130.A0A2Z6Q4S3"/>
<evidence type="ECO:0000313" key="8">
    <source>
        <dbReference type="Proteomes" id="UP000247702"/>
    </source>
</evidence>